<reference evidence="11" key="1">
    <citation type="submission" date="2025-08" db="UniProtKB">
        <authorList>
            <consortium name="RefSeq"/>
        </authorList>
    </citation>
    <scope>IDENTIFICATION</scope>
</reference>
<comment type="function">
    <text evidence="6">Possesses non-specific lipolytic acyl hydrolase (LAH) activity. Hydrolyzes phospholipids as well as galactolipids. May play a role in disease resistance.</text>
</comment>
<dbReference type="PANTHER" id="PTHR32176:SF120">
    <property type="entry name" value="PATATIN"/>
    <property type="match status" value="1"/>
</dbReference>
<evidence type="ECO:0000256" key="4">
    <source>
        <dbReference type="ARBA" id="ARBA00022963"/>
    </source>
</evidence>
<dbReference type="FunFam" id="3.40.1090.10:FF:000005">
    <property type="entry name" value="Patatin"/>
    <property type="match status" value="1"/>
</dbReference>
<dbReference type="Gene3D" id="3.40.1090.10">
    <property type="entry name" value="Cytosolic phospholipase A2 catalytic domain"/>
    <property type="match status" value="1"/>
</dbReference>
<evidence type="ECO:0000259" key="9">
    <source>
        <dbReference type="PROSITE" id="PS51635"/>
    </source>
</evidence>
<evidence type="ECO:0000256" key="6">
    <source>
        <dbReference type="ARBA" id="ARBA00025642"/>
    </source>
</evidence>
<evidence type="ECO:0000256" key="7">
    <source>
        <dbReference type="PROSITE-ProRule" id="PRU01161"/>
    </source>
</evidence>
<dbReference type="PANTHER" id="PTHR32176">
    <property type="entry name" value="XYLOSE ISOMERASE"/>
    <property type="match status" value="1"/>
</dbReference>
<comment type="domain">
    <text evidence="8">The nitrogen atoms of the two glycine residues in the GGXR motif define the oxyanion hole, and stabilize the oxyanion that forms during the nucleophilic attack by the catalytic serine during substrate cleavage.</text>
</comment>
<dbReference type="InterPro" id="IPR002641">
    <property type="entry name" value="PNPLA_dom"/>
</dbReference>
<dbReference type="GO" id="GO:0004620">
    <property type="term" value="F:phospholipase activity"/>
    <property type="evidence" value="ECO:0007669"/>
    <property type="project" value="TreeGrafter"/>
</dbReference>
<feature type="active site" description="Proton acceptor" evidence="7">
    <location>
        <position position="216"/>
    </location>
</feature>
<keyword evidence="4 7" id="KW-0442">Lipid degradation</keyword>
<accession>A0A6I9QFK7</accession>
<proteinExistence type="inferred from homology"/>
<dbReference type="GO" id="GO:0047372">
    <property type="term" value="F:monoacylglycerol lipase activity"/>
    <property type="evidence" value="ECO:0007669"/>
    <property type="project" value="TreeGrafter"/>
</dbReference>
<evidence type="ECO:0000313" key="10">
    <source>
        <dbReference type="Proteomes" id="UP000504607"/>
    </source>
</evidence>
<evidence type="ECO:0000256" key="2">
    <source>
        <dbReference type="ARBA" id="ARBA00022801"/>
    </source>
</evidence>
<comment type="similarity">
    <text evidence="1 8">Belongs to the patatin family.</text>
</comment>
<dbReference type="OrthoDB" id="1658288at2759"/>
<dbReference type="RefSeq" id="XP_010907851.1">
    <property type="nucleotide sequence ID" value="XM_010909549.1"/>
</dbReference>
<dbReference type="EC" id="3.1.1.-" evidence="8"/>
<feature type="short sequence motif" description="GXGXXG" evidence="7">
    <location>
        <begin position="27"/>
        <end position="32"/>
    </location>
</feature>
<comment type="function">
    <text evidence="8">Lipolytic acyl hydrolase (LAH).</text>
</comment>
<sequence length="402" mass="44339">MDKSKPRNNHIKPSTSGNFITILSIDGGGIRGIIPAVILSFLELELQKLDGKDARLADYFDMIAGTSTGGLVTAMLAAPNEDNRPLFAASDIKSFYLQHCPKIFPQPKGAFAQFRRMVSTLFEPRYAGNYLHSLVREKLGKTTLHQTLTNVVIPTFDIKLLQPIIFSSFKVKDENIMDAQLSDICIGTSAAPTYLPAHEFQNKDSSENTKEFNLVDGSVAANNPTLVAIEEVMKGACKGNLNHFPSKVIDCTKILIISLGTGSAKVDGRYNAKRASNWGILGWLLSTGSVPLVDVFTQSSADMVDIHMSAIFPDCQSKLNYLRIQEDTLSGTSSSIDIATKENLEDLVRIGEELLKKPVSRMNLDTGVLEPAKDEKETNEDALKRFATLLFDERRLRYTRSS</sequence>
<name>A0A6I9QFK7_ELAGV</name>
<keyword evidence="5 7" id="KW-0443">Lipid metabolism</keyword>
<feature type="active site" description="Nucleophile" evidence="7">
    <location>
        <position position="67"/>
    </location>
</feature>
<dbReference type="SUPFAM" id="SSF52151">
    <property type="entry name" value="FabD/lysophospholipase-like"/>
    <property type="match status" value="1"/>
</dbReference>
<keyword evidence="10" id="KW-1185">Reference proteome</keyword>
<comment type="caution">
    <text evidence="7">Lacks conserved residue(s) required for the propagation of feature annotation.</text>
</comment>
<dbReference type="InParanoid" id="A0A6I9QFK7"/>
<dbReference type="GO" id="GO:0016042">
    <property type="term" value="P:lipid catabolic process"/>
    <property type="evidence" value="ECO:0007669"/>
    <property type="project" value="UniProtKB-UniRule"/>
</dbReference>
<evidence type="ECO:0000313" key="11">
    <source>
        <dbReference type="RefSeq" id="XP_010907851.1"/>
    </source>
</evidence>
<keyword evidence="3" id="KW-0611">Plant defense</keyword>
<dbReference type="CDD" id="cd07214">
    <property type="entry name" value="Pat17_isozyme_like"/>
    <property type="match status" value="1"/>
</dbReference>
<evidence type="ECO:0000256" key="1">
    <source>
        <dbReference type="ARBA" id="ARBA00010240"/>
    </source>
</evidence>
<dbReference type="GO" id="GO:0006952">
    <property type="term" value="P:defense response"/>
    <property type="evidence" value="ECO:0007669"/>
    <property type="project" value="UniProtKB-KW"/>
</dbReference>
<feature type="short sequence motif" description="GXSXG" evidence="7">
    <location>
        <begin position="65"/>
        <end position="69"/>
    </location>
</feature>
<dbReference type="InterPro" id="IPR016035">
    <property type="entry name" value="Acyl_Trfase/lysoPLipase"/>
</dbReference>
<dbReference type="Pfam" id="PF01734">
    <property type="entry name" value="Patatin"/>
    <property type="match status" value="1"/>
</dbReference>
<dbReference type="Proteomes" id="UP000504607">
    <property type="component" value="Unplaced"/>
</dbReference>
<organism evidence="10 11">
    <name type="scientific">Elaeis guineensis var. tenera</name>
    <name type="common">Oil palm</name>
    <dbReference type="NCBI Taxonomy" id="51953"/>
    <lineage>
        <taxon>Eukaryota</taxon>
        <taxon>Viridiplantae</taxon>
        <taxon>Streptophyta</taxon>
        <taxon>Embryophyta</taxon>
        <taxon>Tracheophyta</taxon>
        <taxon>Spermatophyta</taxon>
        <taxon>Magnoliopsida</taxon>
        <taxon>Liliopsida</taxon>
        <taxon>Arecaceae</taxon>
        <taxon>Arecoideae</taxon>
        <taxon>Cocoseae</taxon>
        <taxon>Elaeidinae</taxon>
        <taxon>Elaeis</taxon>
    </lineage>
</organism>
<protein>
    <recommendedName>
        <fullName evidence="8">Patatin</fullName>
        <ecNumber evidence="8">3.1.1.-</ecNumber>
    </recommendedName>
</protein>
<keyword evidence="2 7" id="KW-0378">Hydrolase</keyword>
<dbReference type="PROSITE" id="PS51635">
    <property type="entry name" value="PNPLA"/>
    <property type="match status" value="1"/>
</dbReference>
<evidence type="ECO:0000256" key="5">
    <source>
        <dbReference type="ARBA" id="ARBA00023098"/>
    </source>
</evidence>
<feature type="domain" description="PNPLA" evidence="9">
    <location>
        <begin position="23"/>
        <end position="229"/>
    </location>
</feature>
<evidence type="ECO:0000256" key="8">
    <source>
        <dbReference type="RuleBase" id="RU361262"/>
    </source>
</evidence>
<evidence type="ECO:0000256" key="3">
    <source>
        <dbReference type="ARBA" id="ARBA00022821"/>
    </source>
</evidence>
<dbReference type="AlphaFoldDB" id="A0A6I9QFK7"/>
<gene>
    <name evidence="11" type="primary">LOC105034404</name>
</gene>